<dbReference type="EMBL" id="FMCU01000024">
    <property type="protein sequence ID" value="SCF47949.1"/>
    <property type="molecule type" value="Genomic_DNA"/>
</dbReference>
<dbReference type="GO" id="GO:0030246">
    <property type="term" value="F:carbohydrate binding"/>
    <property type="evidence" value="ECO:0007669"/>
    <property type="project" value="InterPro"/>
</dbReference>
<keyword evidence="5" id="KW-1185">Reference proteome</keyword>
<evidence type="ECO:0000313" key="4">
    <source>
        <dbReference type="EMBL" id="SCF47949.1"/>
    </source>
</evidence>
<accession>A0A1C5ARS2</accession>
<dbReference type="PANTHER" id="PTHR37834:SF2">
    <property type="entry name" value="ESTERASE, SGNH HYDROLASE-TYPE"/>
    <property type="match status" value="1"/>
</dbReference>
<dbReference type="InterPro" id="IPR040794">
    <property type="entry name" value="CE2_N"/>
</dbReference>
<reference evidence="5" key="1">
    <citation type="submission" date="2016-06" db="EMBL/GenBank/DDBJ databases">
        <authorList>
            <person name="Varghese N."/>
            <person name="Submissions Spin"/>
        </authorList>
    </citation>
    <scope>NUCLEOTIDE SEQUENCE [LARGE SCALE GENOMIC DNA]</scope>
    <source>
        <strain evidence="5">DSM 44100</strain>
    </source>
</reference>
<feature type="domain" description="CBM6" evidence="3">
    <location>
        <begin position="30"/>
        <end position="154"/>
    </location>
</feature>
<dbReference type="RefSeq" id="WP_091253118.1">
    <property type="nucleotide sequence ID" value="NZ_FMCU01000024.1"/>
</dbReference>
<feature type="compositionally biased region" description="Polar residues" evidence="1">
    <location>
        <begin position="153"/>
        <end position="162"/>
    </location>
</feature>
<dbReference type="Pfam" id="PF17996">
    <property type="entry name" value="CE2_N"/>
    <property type="match status" value="1"/>
</dbReference>
<dbReference type="InterPro" id="IPR013830">
    <property type="entry name" value="SGNH_hydro"/>
</dbReference>
<dbReference type="SUPFAM" id="SSF49785">
    <property type="entry name" value="Galactose-binding domain-like"/>
    <property type="match status" value="1"/>
</dbReference>
<dbReference type="OrthoDB" id="9801375at2"/>
<evidence type="ECO:0000313" key="5">
    <source>
        <dbReference type="Proteomes" id="UP000198797"/>
    </source>
</evidence>
<dbReference type="InterPro" id="IPR037461">
    <property type="entry name" value="CtCE2-like_dom"/>
</dbReference>
<dbReference type="InterPro" id="IPR005084">
    <property type="entry name" value="CBM6"/>
</dbReference>
<dbReference type="CDD" id="cd01831">
    <property type="entry name" value="Endoglucanase_E_like"/>
    <property type="match status" value="1"/>
</dbReference>
<feature type="signal peptide" evidence="2">
    <location>
        <begin position="1"/>
        <end position="27"/>
    </location>
</feature>
<dbReference type="GO" id="GO:0052689">
    <property type="term" value="F:carboxylic ester hydrolase activity"/>
    <property type="evidence" value="ECO:0007669"/>
    <property type="project" value="InterPro"/>
</dbReference>
<evidence type="ECO:0000256" key="1">
    <source>
        <dbReference type="SAM" id="MobiDB-lite"/>
    </source>
</evidence>
<protein>
    <submittedName>
        <fullName evidence="4">Lysophospholipase L1</fullName>
    </submittedName>
</protein>
<evidence type="ECO:0000259" key="3">
    <source>
        <dbReference type="PROSITE" id="PS51175"/>
    </source>
</evidence>
<sequence length="468" mass="49161">MRPLPLLAVGTLVAGMVTVLTGSPATAAVNRYEAETAPAVCTGTIDANHAGFSGTGFCNGDNVVGASVQFAVTMPAAGRATLGVRFANGTTTGRPADVLVNGTRVSTAAFGGTGAWTTWSASTLTVSLGAGSNTIRLSPTTAAGLPNVDNLDVDTSGSSSAGTGRPDDSNIQYYGRWSRSDPAFPAMGWAGGYLETRFTGSVIGVRQRNAIDLYYSVDQAAPQWRRNVSGNVTLASGLTGGSHSIRIGYRERAGSYTGDPVFGGLILASGAQTAPLARPANLVEFIGDSITVGQPNANRPFTTYPWLAAEGLGASHTQVAQGGACLVNQDCYGMVDWFRRSSAWVSTDDWNFGTYQATAVVINLGTNDVGHGVSTVQFQQNYVVMLERVRVAYPNAEIFAMGVFRNRYVPETRSAVAARTAAGDAKVHFVDTTGWIDPATDTTDNVHPTDAGHVKITQRLRPILDQYI</sequence>
<dbReference type="CDD" id="cd04082">
    <property type="entry name" value="CBM35_pectate_lyase-like"/>
    <property type="match status" value="1"/>
</dbReference>
<dbReference type="Proteomes" id="UP000198797">
    <property type="component" value="Unassembled WGS sequence"/>
</dbReference>
<name>A0A1C5ARS2_9ACTN</name>
<keyword evidence="2" id="KW-0732">Signal</keyword>
<feature type="chain" id="PRO_5008711521" evidence="2">
    <location>
        <begin position="28"/>
        <end position="468"/>
    </location>
</feature>
<evidence type="ECO:0000256" key="2">
    <source>
        <dbReference type="SAM" id="SignalP"/>
    </source>
</evidence>
<dbReference type="AlphaFoldDB" id="A0A1C5ARS2"/>
<dbReference type="Gene3D" id="2.60.120.260">
    <property type="entry name" value="Galactose-binding domain-like"/>
    <property type="match status" value="2"/>
</dbReference>
<dbReference type="STRING" id="121616.GA0070216_12456"/>
<dbReference type="Pfam" id="PF16990">
    <property type="entry name" value="CBM_35"/>
    <property type="match status" value="1"/>
</dbReference>
<organism evidence="4 5">
    <name type="scientific">Micromonospora matsumotoense</name>
    <dbReference type="NCBI Taxonomy" id="121616"/>
    <lineage>
        <taxon>Bacteria</taxon>
        <taxon>Bacillati</taxon>
        <taxon>Actinomycetota</taxon>
        <taxon>Actinomycetes</taxon>
        <taxon>Micromonosporales</taxon>
        <taxon>Micromonosporaceae</taxon>
        <taxon>Micromonospora</taxon>
    </lineage>
</organism>
<dbReference type="InterPro" id="IPR052762">
    <property type="entry name" value="PCW_deacetylase/CE"/>
</dbReference>
<dbReference type="Pfam" id="PF13472">
    <property type="entry name" value="Lipase_GDSL_2"/>
    <property type="match status" value="1"/>
</dbReference>
<dbReference type="InterPro" id="IPR008979">
    <property type="entry name" value="Galactose-bd-like_sf"/>
</dbReference>
<dbReference type="PANTHER" id="PTHR37834">
    <property type="entry name" value="GDSL-LIKE LIPASE/ACYLHYDROLASE DOMAIN PROTEIN (AFU_ORTHOLOGUE AFUA_2G00620)"/>
    <property type="match status" value="1"/>
</dbReference>
<dbReference type="Gene3D" id="3.40.50.1110">
    <property type="entry name" value="SGNH hydrolase"/>
    <property type="match status" value="1"/>
</dbReference>
<proteinExistence type="predicted"/>
<dbReference type="InterPro" id="IPR036514">
    <property type="entry name" value="SGNH_hydro_sf"/>
</dbReference>
<dbReference type="PROSITE" id="PS51175">
    <property type="entry name" value="CBM6"/>
    <property type="match status" value="1"/>
</dbReference>
<feature type="region of interest" description="Disordered" evidence="1">
    <location>
        <begin position="146"/>
        <end position="172"/>
    </location>
</feature>
<dbReference type="SUPFAM" id="SSF52266">
    <property type="entry name" value="SGNH hydrolase"/>
    <property type="match status" value="1"/>
</dbReference>
<gene>
    <name evidence="4" type="ORF">GA0070216_12456</name>
</gene>